<dbReference type="SUPFAM" id="SSF117782">
    <property type="entry name" value="YbjQ-like"/>
    <property type="match status" value="1"/>
</dbReference>
<evidence type="ECO:0000313" key="3">
    <source>
        <dbReference type="EMBL" id="MCR1897606.1"/>
    </source>
</evidence>
<proteinExistence type="inferred from homology"/>
<evidence type="ECO:0000256" key="1">
    <source>
        <dbReference type="ARBA" id="ARBA00010751"/>
    </source>
</evidence>
<accession>A0AAE3HCN7</accession>
<dbReference type="PANTHER" id="PTHR34068">
    <property type="entry name" value="UPF0145 PROTEIN YBJQ"/>
    <property type="match status" value="1"/>
</dbReference>
<dbReference type="InterPro" id="IPR035439">
    <property type="entry name" value="UPF0145_dom_sf"/>
</dbReference>
<evidence type="ECO:0000256" key="2">
    <source>
        <dbReference type="HAMAP-Rule" id="MF_00338"/>
    </source>
</evidence>
<keyword evidence="4" id="KW-1185">Reference proteome</keyword>
<dbReference type="Proteomes" id="UP001205748">
    <property type="component" value="Unassembled WGS sequence"/>
</dbReference>
<protein>
    <recommendedName>
        <fullName evidence="2">UPF0145 protein NSA47_01195</fullName>
    </recommendedName>
</protein>
<dbReference type="InterPro" id="IPR002765">
    <property type="entry name" value="UPF0145_YbjQ-like"/>
</dbReference>
<comment type="similarity">
    <text evidence="1 2">Belongs to the UPF0145 family.</text>
</comment>
<dbReference type="RefSeq" id="WP_257529011.1">
    <property type="nucleotide sequence ID" value="NZ_JANKAS010000001.1"/>
</dbReference>
<organism evidence="3 4">
    <name type="scientific">Irregularibacter muris</name>
    <dbReference type="NCBI Taxonomy" id="1796619"/>
    <lineage>
        <taxon>Bacteria</taxon>
        <taxon>Bacillati</taxon>
        <taxon>Bacillota</taxon>
        <taxon>Clostridia</taxon>
        <taxon>Eubacteriales</taxon>
        <taxon>Eubacteriaceae</taxon>
        <taxon>Irregularibacter</taxon>
    </lineage>
</organism>
<name>A0AAE3HCN7_9FIRM</name>
<evidence type="ECO:0000313" key="4">
    <source>
        <dbReference type="Proteomes" id="UP001205748"/>
    </source>
</evidence>
<dbReference type="Gene3D" id="3.30.110.70">
    <property type="entry name" value="Hypothetical protein apc22750. Chain B"/>
    <property type="match status" value="1"/>
</dbReference>
<dbReference type="EMBL" id="JANKAS010000001">
    <property type="protein sequence ID" value="MCR1897606.1"/>
    <property type="molecule type" value="Genomic_DNA"/>
</dbReference>
<dbReference type="PANTHER" id="PTHR34068:SF2">
    <property type="entry name" value="UPF0145 PROTEIN SCO3412"/>
    <property type="match status" value="1"/>
</dbReference>
<gene>
    <name evidence="3" type="ORF">NSA47_01195</name>
</gene>
<dbReference type="Pfam" id="PF01906">
    <property type="entry name" value="YbjQ_1"/>
    <property type="match status" value="1"/>
</dbReference>
<sequence length="104" mass="11459">MIIVTTETVPNRKIVEVYGIVRGNIIHSKHIGKDIMAGFRTIVGGEIKEYTEMMSEARDIAIQRMIEDAEKMGANAIVNVRFVTASVMQSAAELMAYGTAVKVE</sequence>
<dbReference type="AlphaFoldDB" id="A0AAE3HCN7"/>
<comment type="caution">
    <text evidence="3">The sequence shown here is derived from an EMBL/GenBank/DDBJ whole genome shotgun (WGS) entry which is preliminary data.</text>
</comment>
<reference evidence="3" key="1">
    <citation type="submission" date="2022-07" db="EMBL/GenBank/DDBJ databases">
        <title>Enhanced cultured diversity of the mouse gut microbiota enables custom-made synthetic communities.</title>
        <authorList>
            <person name="Afrizal A."/>
        </authorList>
    </citation>
    <scope>NUCLEOTIDE SEQUENCE</scope>
    <source>
        <strain evidence="3">DSM 28593</strain>
    </source>
</reference>
<dbReference type="HAMAP" id="MF_00338">
    <property type="entry name" value="UPF0145"/>
    <property type="match status" value="1"/>
</dbReference>